<keyword evidence="7" id="KW-1015">Disulfide bond</keyword>
<evidence type="ECO:0000256" key="3">
    <source>
        <dbReference type="ARBA" id="ARBA00022448"/>
    </source>
</evidence>
<dbReference type="Pfam" id="PF00061">
    <property type="entry name" value="Lipocalin"/>
    <property type="match status" value="1"/>
</dbReference>
<evidence type="ECO:0000256" key="1">
    <source>
        <dbReference type="ARBA" id="ARBA00004613"/>
    </source>
</evidence>
<feature type="signal peptide" evidence="12">
    <location>
        <begin position="1"/>
        <end position="18"/>
    </location>
</feature>
<dbReference type="Proteomes" id="UP000515126">
    <property type="component" value="Chromosome 4"/>
</dbReference>
<evidence type="ECO:0000256" key="10">
    <source>
        <dbReference type="PIRSR" id="PIRSR036899-51"/>
    </source>
</evidence>
<comment type="subcellular location">
    <subcellularLocation>
        <location evidence="1">Secreted</location>
    </subcellularLocation>
</comment>
<feature type="region of interest" description="Disordered" evidence="11">
    <location>
        <begin position="185"/>
        <end position="210"/>
    </location>
</feature>
<feature type="chain" id="PRO_5028125132" evidence="12">
    <location>
        <begin position="19"/>
        <end position="210"/>
    </location>
</feature>
<reference evidence="15" key="1">
    <citation type="submission" date="2025-08" db="UniProtKB">
        <authorList>
            <consortium name="RefSeq"/>
        </authorList>
    </citation>
    <scope>IDENTIFICATION</scope>
</reference>
<keyword evidence="8 10" id="KW-0325">Glycoprotein</keyword>
<dbReference type="KEGG" id="mcal:110293531"/>
<name>A0A6P5PH41_MUSCR</name>
<keyword evidence="4" id="KW-0011">Acute phase</keyword>
<accession>A0A6P5PH41</accession>
<dbReference type="InterPro" id="IPR000566">
    <property type="entry name" value="Lipocln_cytosolic_FA-bd_dom"/>
</dbReference>
<keyword evidence="10" id="KW-0873">Pyrrolidone carboxylic acid</keyword>
<dbReference type="AlphaFoldDB" id="A0A6P5PH41"/>
<evidence type="ECO:0000256" key="2">
    <source>
        <dbReference type="ARBA" id="ARBA00006889"/>
    </source>
</evidence>
<dbReference type="PANTHER" id="PTHR11967:SF2">
    <property type="entry name" value="ALPHA-1-ACID GLYCOPROTEIN 1"/>
    <property type="match status" value="1"/>
</dbReference>
<keyword evidence="5" id="KW-0964">Secreted</keyword>
<feature type="modified residue" description="Pyrrolidone carboxylic acid" evidence="10">
    <location>
        <position position="19"/>
    </location>
</feature>
<dbReference type="GO" id="GO:0005615">
    <property type="term" value="C:extracellular space"/>
    <property type="evidence" value="ECO:0007669"/>
    <property type="project" value="InterPro"/>
</dbReference>
<evidence type="ECO:0000259" key="13">
    <source>
        <dbReference type="Pfam" id="PF00061"/>
    </source>
</evidence>
<comment type="similarity">
    <text evidence="2">Belongs to the calycin superfamily. Lipocalin family.</text>
</comment>
<dbReference type="InterPro" id="IPR001500">
    <property type="entry name" value="A1A_glycop"/>
</dbReference>
<evidence type="ECO:0000256" key="4">
    <source>
        <dbReference type="ARBA" id="ARBA00022486"/>
    </source>
</evidence>
<keyword evidence="14" id="KW-1185">Reference proteome</keyword>
<dbReference type="RefSeq" id="XP_021017038.1">
    <property type="nucleotide sequence ID" value="XM_021161379.1"/>
</dbReference>
<proteinExistence type="inferred from homology"/>
<evidence type="ECO:0000256" key="9">
    <source>
        <dbReference type="ARBA" id="ARBA00046193"/>
    </source>
</evidence>
<protein>
    <submittedName>
        <fullName evidence="15">Alpha-1-acid glycoprotein 1-like isoform X1</fullName>
    </submittedName>
</protein>
<evidence type="ECO:0000256" key="12">
    <source>
        <dbReference type="SAM" id="SignalP"/>
    </source>
</evidence>
<keyword evidence="6 12" id="KW-0732">Signal</keyword>
<dbReference type="PANTHER" id="PTHR11967">
    <property type="entry name" value="ALPHA-1-ACID GLYCOPROTEIN"/>
    <property type="match status" value="1"/>
</dbReference>
<dbReference type="GeneID" id="110293531"/>
<gene>
    <name evidence="15" type="primary">LOC110293531</name>
</gene>
<evidence type="ECO:0000256" key="11">
    <source>
        <dbReference type="SAM" id="MobiDB-lite"/>
    </source>
</evidence>
<feature type="domain" description="Lipocalin/cytosolic fatty-acid binding" evidence="13">
    <location>
        <begin position="42"/>
        <end position="183"/>
    </location>
</feature>
<dbReference type="Gene3D" id="2.40.128.20">
    <property type="match status" value="1"/>
</dbReference>
<dbReference type="GO" id="GO:0002682">
    <property type="term" value="P:regulation of immune system process"/>
    <property type="evidence" value="ECO:0007669"/>
    <property type="project" value="InterPro"/>
</dbReference>
<dbReference type="FunFam" id="2.40.128.20:FF:000012">
    <property type="entry name" value="Alpha-1-acid glycoprotein 2"/>
    <property type="match status" value="1"/>
</dbReference>
<evidence type="ECO:0000256" key="8">
    <source>
        <dbReference type="ARBA" id="ARBA00023180"/>
    </source>
</evidence>
<dbReference type="InterPro" id="IPR012674">
    <property type="entry name" value="Calycin"/>
</dbReference>
<evidence type="ECO:0000313" key="15">
    <source>
        <dbReference type="RefSeq" id="XP_021017038.1"/>
    </source>
</evidence>
<dbReference type="PIRSF" id="PIRSF036899">
    <property type="entry name" value="AGP"/>
    <property type="match status" value="1"/>
</dbReference>
<comment type="function">
    <text evidence="9">Functions as a transport protein in the blood stream. Binds various ligands in the interior of its beta-barrel domain. Appears to function in modulating the activity of the immune system during the acute-phase reaction.</text>
</comment>
<evidence type="ECO:0000256" key="6">
    <source>
        <dbReference type="ARBA" id="ARBA00022729"/>
    </source>
</evidence>
<evidence type="ECO:0000256" key="7">
    <source>
        <dbReference type="ARBA" id="ARBA00023157"/>
    </source>
</evidence>
<evidence type="ECO:0000313" key="14">
    <source>
        <dbReference type="Proteomes" id="UP000515126"/>
    </source>
</evidence>
<sequence length="210" mass="24356">MALHTVLVMLSLLPLLEAQNPEHAGITIGEPITNETLGWLSDKWFFIPVADLKPDYRQEIQKMQMVFFYLTPKLINDTMELREYHTIDDHCVYNSTLLEIHTENGTLSKYRGGVETFAHLTVLKKHEAFMLAFDLKDVKKRGLSLRSTLKSQTDITPELQEVFQKAVKHVGMDESEIIFVDWKKDRSHQQEKKQLEVEKETKKDPEEGEA</sequence>
<dbReference type="GO" id="GO:0006953">
    <property type="term" value="P:acute-phase response"/>
    <property type="evidence" value="ECO:0007669"/>
    <property type="project" value="UniProtKB-KW"/>
</dbReference>
<dbReference type="SUPFAM" id="SSF50814">
    <property type="entry name" value="Lipocalins"/>
    <property type="match status" value="1"/>
</dbReference>
<keyword evidence="3" id="KW-0813">Transport</keyword>
<dbReference type="PRINTS" id="PR00708">
    <property type="entry name" value="A1AGLPROTEIN"/>
</dbReference>
<evidence type="ECO:0000256" key="5">
    <source>
        <dbReference type="ARBA" id="ARBA00022525"/>
    </source>
</evidence>
<organism evidence="14 15">
    <name type="scientific">Mus caroli</name>
    <name type="common">Ryukyu mouse</name>
    <name type="synonym">Ricefield mouse</name>
    <dbReference type="NCBI Taxonomy" id="10089"/>
    <lineage>
        <taxon>Eukaryota</taxon>
        <taxon>Metazoa</taxon>
        <taxon>Chordata</taxon>
        <taxon>Craniata</taxon>
        <taxon>Vertebrata</taxon>
        <taxon>Euteleostomi</taxon>
        <taxon>Mammalia</taxon>
        <taxon>Eutheria</taxon>
        <taxon>Euarchontoglires</taxon>
        <taxon>Glires</taxon>
        <taxon>Rodentia</taxon>
        <taxon>Myomorpha</taxon>
        <taxon>Muroidea</taxon>
        <taxon>Muridae</taxon>
        <taxon>Murinae</taxon>
        <taxon>Mus</taxon>
        <taxon>Mus</taxon>
    </lineage>
</organism>